<proteinExistence type="predicted"/>
<sequence>MRERMRAKDIREFAKEKLKENLKVLVLIQIIIVLITIGITVWGNMFQRLIGSMILNFVIQIAEMFLVYAFFAGITFAYFMCSVGLKPRVEDVFYVFLKKKKSILWVILRKCIMIQVYAAIFSFFGGLLGAILYVDSSPFILTSSVLAVVIVELRYFPAIYLLIDGEEKEAKKAVWRGTDLMKGNYKRLIFLYLSFIPWMLLGVLTLGIGLFVVAAWLQISMAVFYKDLKEQEKAKTGTAA</sequence>
<dbReference type="RefSeq" id="WP_006567489.1">
    <property type="nucleotide sequence ID" value="NZ_BAABZP010000001.1"/>
</dbReference>
<evidence type="ECO:0008006" key="2">
    <source>
        <dbReference type="Google" id="ProtNLM"/>
    </source>
</evidence>
<dbReference type="PANTHER" id="PTHR40076:SF1">
    <property type="entry name" value="MEMBRANE PROTEIN"/>
    <property type="match status" value="1"/>
</dbReference>
<dbReference type="Pfam" id="PF06161">
    <property type="entry name" value="DUF975"/>
    <property type="match status" value="1"/>
</dbReference>
<gene>
    <name evidence="1" type="ORF">ACLFYP115_02561</name>
</gene>
<accession>A0A6N2VJ23</accession>
<organism evidence="1">
    <name type="scientific">Anaerostipes caccae</name>
    <dbReference type="NCBI Taxonomy" id="105841"/>
    <lineage>
        <taxon>Bacteria</taxon>
        <taxon>Bacillati</taxon>
        <taxon>Bacillota</taxon>
        <taxon>Clostridia</taxon>
        <taxon>Lachnospirales</taxon>
        <taxon>Lachnospiraceae</taxon>
        <taxon>Anaerostipes</taxon>
    </lineage>
</organism>
<evidence type="ECO:0000313" key="1">
    <source>
        <dbReference type="EMBL" id="VYT30148.1"/>
    </source>
</evidence>
<dbReference type="PANTHER" id="PTHR40076">
    <property type="entry name" value="MEMBRANE PROTEIN-RELATED"/>
    <property type="match status" value="1"/>
</dbReference>
<dbReference type="EMBL" id="CACRSQ010000007">
    <property type="protein sequence ID" value="VYT30148.1"/>
    <property type="molecule type" value="Genomic_DNA"/>
</dbReference>
<dbReference type="AlphaFoldDB" id="A0A6N2VJ23"/>
<reference evidence="1" key="1">
    <citation type="submission" date="2019-11" db="EMBL/GenBank/DDBJ databases">
        <authorList>
            <person name="Feng L."/>
        </authorList>
    </citation>
    <scope>NUCLEOTIDE SEQUENCE</scope>
    <source>
        <strain evidence="1">AcaccaeLFYP115</strain>
    </source>
</reference>
<name>A0A6N2VJ23_9FIRM</name>
<protein>
    <recommendedName>
        <fullName evidence="2">DUF975 family protein</fullName>
    </recommendedName>
</protein>
<dbReference type="InterPro" id="IPR010380">
    <property type="entry name" value="DUF975"/>
</dbReference>